<feature type="transmembrane region" description="Helical" evidence="1">
    <location>
        <begin position="243"/>
        <end position="260"/>
    </location>
</feature>
<dbReference type="Proteomes" id="UP000712080">
    <property type="component" value="Unassembled WGS sequence"/>
</dbReference>
<feature type="transmembrane region" description="Helical" evidence="1">
    <location>
        <begin position="34"/>
        <end position="51"/>
    </location>
</feature>
<dbReference type="GO" id="GO:0016779">
    <property type="term" value="F:nucleotidyltransferase activity"/>
    <property type="evidence" value="ECO:0007669"/>
    <property type="project" value="UniProtKB-KW"/>
</dbReference>
<feature type="transmembrane region" description="Helical" evidence="1">
    <location>
        <begin position="82"/>
        <end position="99"/>
    </location>
</feature>
<reference evidence="2" key="1">
    <citation type="submission" date="2020-02" db="EMBL/GenBank/DDBJ databases">
        <title>Flavobacterium sp. genome.</title>
        <authorList>
            <person name="Jung H.S."/>
            <person name="Baek J.H."/>
            <person name="Jeon C.O."/>
        </authorList>
    </citation>
    <scope>NUCLEOTIDE SEQUENCE</scope>
    <source>
        <strain evidence="2">SE-s28</strain>
    </source>
</reference>
<feature type="transmembrane region" description="Helical" evidence="1">
    <location>
        <begin position="171"/>
        <end position="192"/>
    </location>
</feature>
<dbReference type="Pfam" id="PF01148">
    <property type="entry name" value="CTP_transf_1"/>
    <property type="match status" value="1"/>
</dbReference>
<dbReference type="GO" id="GO:0009273">
    <property type="term" value="P:peptidoglycan-based cell wall biogenesis"/>
    <property type="evidence" value="ECO:0007669"/>
    <property type="project" value="TreeGrafter"/>
</dbReference>
<feature type="transmembrane region" description="Helical" evidence="1">
    <location>
        <begin position="351"/>
        <end position="369"/>
    </location>
</feature>
<feature type="transmembrane region" description="Helical" evidence="1">
    <location>
        <begin position="57"/>
        <end position="75"/>
    </location>
</feature>
<dbReference type="PANTHER" id="PTHR43535:SF1">
    <property type="entry name" value="PHOSPHATIDATE CYTIDYLYLTRANSFERASE"/>
    <property type="match status" value="1"/>
</dbReference>
<keyword evidence="1" id="KW-0812">Transmembrane</keyword>
<accession>A0A972JH46</accession>
<dbReference type="GO" id="GO:0005886">
    <property type="term" value="C:plasma membrane"/>
    <property type="evidence" value="ECO:0007669"/>
    <property type="project" value="TreeGrafter"/>
</dbReference>
<dbReference type="RefSeq" id="WP_169526556.1">
    <property type="nucleotide sequence ID" value="NZ_JAAMPU010000101.1"/>
</dbReference>
<comment type="caution">
    <text evidence="2">The sequence shown here is derived from an EMBL/GenBank/DDBJ whole genome shotgun (WGS) entry which is preliminary data.</text>
</comment>
<organism evidence="2 3">
    <name type="scientific">Flavobacterium silvaticum</name>
    <dbReference type="NCBI Taxonomy" id="1852020"/>
    <lineage>
        <taxon>Bacteria</taxon>
        <taxon>Pseudomonadati</taxon>
        <taxon>Bacteroidota</taxon>
        <taxon>Flavobacteriia</taxon>
        <taxon>Flavobacteriales</taxon>
        <taxon>Flavobacteriaceae</taxon>
        <taxon>Flavobacterium</taxon>
    </lineage>
</organism>
<evidence type="ECO:0000256" key="1">
    <source>
        <dbReference type="SAM" id="Phobius"/>
    </source>
</evidence>
<sequence length="454" mass="50672">MTLYSILNMMFVIGAFGVHKASRKVADSSEKRKQWIKFLTYLVLVFGQVFLISKSAYAWFVVVVIFGGFYELINIRKSIKTFVVALFLYGIFAFGYWTFFSLTAIEWQQFLFVIVITFDGYSQISGQLFGRTKVFPKTSPNKTLEGMVGGCASVIVTSIILSQMLQIELRQALVSGLLIGLFSIAGDFLASFYKRQSGVKDFGKTIPGHGGILDRFDSLIVAASALYLMRLTPWSDAESWNCIAYILVFLLLFFVAEIGYRTFKVKAEITRKFVHIFSGLTCLTFPFFLDSWISVLGLCFSFIFLLIVSKKYNLLPSINAIDRKSSGSILFPVSIFGCFLLFYKNQDYLEFYLPVLILAICDPLAALAGKRWSYGKYKIGNDFKTIVGSAAFLASCFAVLMLSVCFPDGNFSIDAITKCVAIAIVATLVEAFSKNGYDNVSIPLSVIAVMQLFG</sequence>
<gene>
    <name evidence="2" type="ORF">G6047_05890</name>
</gene>
<protein>
    <submittedName>
        <fullName evidence="2">Phosphatidate cytidylyltransferase</fullName>
    </submittedName>
</protein>
<feature type="transmembrane region" description="Helical" evidence="1">
    <location>
        <begin position="390"/>
        <end position="409"/>
    </location>
</feature>
<proteinExistence type="predicted"/>
<dbReference type="PANTHER" id="PTHR43535">
    <property type="entry name" value="PHOSPHATIDATE CYTIDYLYLTRANSFERASE"/>
    <property type="match status" value="1"/>
</dbReference>
<name>A0A972JH46_9FLAO</name>
<keyword evidence="1" id="KW-0472">Membrane</keyword>
<dbReference type="EMBL" id="JAAMPU010000101">
    <property type="protein sequence ID" value="NMH27555.1"/>
    <property type="molecule type" value="Genomic_DNA"/>
</dbReference>
<keyword evidence="1" id="KW-1133">Transmembrane helix</keyword>
<evidence type="ECO:0000313" key="3">
    <source>
        <dbReference type="Proteomes" id="UP000712080"/>
    </source>
</evidence>
<keyword evidence="2" id="KW-0808">Transferase</keyword>
<keyword evidence="2" id="KW-0548">Nucleotidyltransferase</keyword>
<evidence type="ECO:0000313" key="2">
    <source>
        <dbReference type="EMBL" id="NMH27555.1"/>
    </source>
</evidence>
<feature type="transmembrane region" description="Helical" evidence="1">
    <location>
        <begin position="295"/>
        <end position="315"/>
    </location>
</feature>
<feature type="transmembrane region" description="Helical" evidence="1">
    <location>
        <begin position="327"/>
        <end position="345"/>
    </location>
</feature>
<feature type="transmembrane region" description="Helical" evidence="1">
    <location>
        <begin position="143"/>
        <end position="165"/>
    </location>
</feature>
<dbReference type="AlphaFoldDB" id="A0A972JH46"/>
<keyword evidence="3" id="KW-1185">Reference proteome</keyword>